<name>E7N0G8_9FIRM</name>
<dbReference type="HOGENOM" id="CLU_2994172_0_0_9"/>
<dbReference type="AlphaFoldDB" id="E7N0G8"/>
<dbReference type="EMBL" id="AECV01000004">
    <property type="protein sequence ID" value="EFW30319.1"/>
    <property type="molecule type" value="Genomic_DNA"/>
</dbReference>
<accession>E7N0G8</accession>
<gene>
    <name evidence="1" type="ORF">HMPREF9555_00468</name>
</gene>
<comment type="caution">
    <text evidence="1">The sequence shown here is derived from an EMBL/GenBank/DDBJ whole genome shotgun (WGS) entry which is preliminary data.</text>
</comment>
<sequence length="57" mass="6301">MRSSLNPNLATVCETNLKSDDSTIAQKSRECNSFAAFGQNVRRLYHGTLDEICYSSG</sequence>
<organism evidence="1 2">
    <name type="scientific">Selenomonas artemidis F0399</name>
    <dbReference type="NCBI Taxonomy" id="749551"/>
    <lineage>
        <taxon>Bacteria</taxon>
        <taxon>Bacillati</taxon>
        <taxon>Bacillota</taxon>
        <taxon>Negativicutes</taxon>
        <taxon>Selenomonadales</taxon>
        <taxon>Selenomonadaceae</taxon>
        <taxon>Selenomonas</taxon>
    </lineage>
</organism>
<protein>
    <submittedName>
        <fullName evidence="1">Uncharacterized protein</fullName>
    </submittedName>
</protein>
<evidence type="ECO:0000313" key="2">
    <source>
        <dbReference type="Proteomes" id="UP000004633"/>
    </source>
</evidence>
<evidence type="ECO:0000313" key="1">
    <source>
        <dbReference type="EMBL" id="EFW30319.1"/>
    </source>
</evidence>
<keyword evidence="2" id="KW-1185">Reference proteome</keyword>
<dbReference type="Proteomes" id="UP000004633">
    <property type="component" value="Unassembled WGS sequence"/>
</dbReference>
<reference evidence="1 2" key="1">
    <citation type="submission" date="2010-08" db="EMBL/GenBank/DDBJ databases">
        <authorList>
            <person name="Weinstock G."/>
            <person name="Sodergren E."/>
            <person name="Clifton S."/>
            <person name="Fulton L."/>
            <person name="Fulton B."/>
            <person name="Courtney L."/>
            <person name="Fronick C."/>
            <person name="Harrison M."/>
            <person name="Strong C."/>
            <person name="Farmer C."/>
            <person name="Delahaunty K."/>
            <person name="Markovic C."/>
            <person name="Hall O."/>
            <person name="Minx P."/>
            <person name="Tomlinson C."/>
            <person name="Mitreva M."/>
            <person name="Hou S."/>
            <person name="Chen J."/>
            <person name="Wollam A."/>
            <person name="Pepin K.H."/>
            <person name="Johnson M."/>
            <person name="Bhonagiri V."/>
            <person name="Zhang X."/>
            <person name="Suruliraj S."/>
            <person name="Warren W."/>
            <person name="Chinwalla A."/>
            <person name="Mardis E.R."/>
            <person name="Wilson R.K."/>
        </authorList>
    </citation>
    <scope>NUCLEOTIDE SEQUENCE [LARGE SCALE GENOMIC DNA]</scope>
    <source>
        <strain evidence="1 2">F0399</strain>
    </source>
</reference>
<proteinExistence type="predicted"/>